<dbReference type="Gene3D" id="3.30.565.10">
    <property type="entry name" value="Histidine kinase-like ATPase, C-terminal domain"/>
    <property type="match status" value="1"/>
</dbReference>
<dbReference type="InterPro" id="IPR003594">
    <property type="entry name" value="HATPase_dom"/>
</dbReference>
<evidence type="ECO:0000256" key="4">
    <source>
        <dbReference type="SAM" id="Coils"/>
    </source>
</evidence>
<comment type="caution">
    <text evidence="6">The sequence shown here is derived from an EMBL/GenBank/DDBJ whole genome shotgun (WGS) entry which is preliminary data.</text>
</comment>
<dbReference type="SUPFAM" id="SSF55785">
    <property type="entry name" value="PYP-like sensor domain (PAS domain)"/>
    <property type="match status" value="1"/>
</dbReference>
<evidence type="ECO:0000256" key="2">
    <source>
        <dbReference type="ARBA" id="ARBA00022777"/>
    </source>
</evidence>
<dbReference type="GO" id="GO:0000155">
    <property type="term" value="F:phosphorelay sensor kinase activity"/>
    <property type="evidence" value="ECO:0007669"/>
    <property type="project" value="InterPro"/>
</dbReference>
<dbReference type="Pfam" id="PF07730">
    <property type="entry name" value="HisKA_3"/>
    <property type="match status" value="1"/>
</dbReference>
<protein>
    <recommendedName>
        <fullName evidence="5">Histidine kinase domain-containing protein</fullName>
    </recommendedName>
</protein>
<dbReference type="InterPro" id="IPR011712">
    <property type="entry name" value="Sig_transdc_His_kin_sub3_dim/P"/>
</dbReference>
<dbReference type="CDD" id="cd00130">
    <property type="entry name" value="PAS"/>
    <property type="match status" value="1"/>
</dbReference>
<reference evidence="6 7" key="1">
    <citation type="journal article" date="2016" name="Nat. Commun.">
        <title>Thousands of microbial genomes shed light on interconnected biogeochemical processes in an aquifer system.</title>
        <authorList>
            <person name="Anantharaman K."/>
            <person name="Brown C.T."/>
            <person name="Hug L.A."/>
            <person name="Sharon I."/>
            <person name="Castelle C.J."/>
            <person name="Probst A.J."/>
            <person name="Thomas B.C."/>
            <person name="Singh A."/>
            <person name="Wilkins M.J."/>
            <person name="Karaoz U."/>
            <person name="Brodie E.L."/>
            <person name="Williams K.H."/>
            <person name="Hubbard S.S."/>
            <person name="Banfield J.F."/>
        </authorList>
    </citation>
    <scope>NUCLEOTIDE SEQUENCE [LARGE SCALE GENOMIC DNA]</scope>
</reference>
<sequence>MDGCEQLRAMGTDSVGDKVIGEDKLIKELGKPPRIEHLLEGLRLYQIELEMQNRELEAVREELQRSRNIYAELYNEAPVGYTSLDEKGVIREMNVTGAAMLGQELGNLIGKPFIVFLPESSREPFITYLQTLEKEQNLKAELEFEGEDDLPRYTELSGVSHGDDDTESLYRIVLNDITERKLGERELRTRAQILRDLSNHLEGVRERERHAIAREVHDQLGQELTAMHMYVDWLRRKLSKDREAQEVAESLTELIDTTIESVEAIALRLRPKVLDEIGLIAATESHINQLKDKMEIEFNLDLDEKIDQLPLRDEIKIAVFRIFQEAITNSIRHSGANIIGVSMRLDGIGLLMDVMDNGRGIRDKEIADAKSLGLTGMKERARDLGGDVEIVGVKGKGTRLMLRIPTEQKRPNGGE</sequence>
<dbReference type="InterPro" id="IPR035965">
    <property type="entry name" value="PAS-like_dom_sf"/>
</dbReference>
<dbReference type="Proteomes" id="UP000177876">
    <property type="component" value="Unassembled WGS sequence"/>
</dbReference>
<keyword evidence="3" id="KW-0902">Two-component regulatory system</keyword>
<evidence type="ECO:0000256" key="1">
    <source>
        <dbReference type="ARBA" id="ARBA00022679"/>
    </source>
</evidence>
<dbReference type="Pfam" id="PF08448">
    <property type="entry name" value="PAS_4"/>
    <property type="match status" value="1"/>
</dbReference>
<evidence type="ECO:0000256" key="3">
    <source>
        <dbReference type="ARBA" id="ARBA00023012"/>
    </source>
</evidence>
<dbReference type="GO" id="GO:0046983">
    <property type="term" value="F:protein dimerization activity"/>
    <property type="evidence" value="ECO:0007669"/>
    <property type="project" value="InterPro"/>
</dbReference>
<proteinExistence type="predicted"/>
<accession>A0A1F2WM33</accession>
<dbReference type="AlphaFoldDB" id="A0A1F2WM33"/>
<dbReference type="CDD" id="cd16917">
    <property type="entry name" value="HATPase_UhpB-NarQ-NarX-like"/>
    <property type="match status" value="1"/>
</dbReference>
<feature type="coiled-coil region" evidence="4">
    <location>
        <begin position="42"/>
        <end position="76"/>
    </location>
</feature>
<keyword evidence="4" id="KW-0175">Coiled coil</keyword>
<dbReference type="SMART" id="SM00387">
    <property type="entry name" value="HATPase_c"/>
    <property type="match status" value="1"/>
</dbReference>
<dbReference type="PANTHER" id="PTHR24421">
    <property type="entry name" value="NITRATE/NITRITE SENSOR PROTEIN NARX-RELATED"/>
    <property type="match status" value="1"/>
</dbReference>
<name>A0A1F2WM33_9ACTN</name>
<dbReference type="EMBL" id="MELK01000029">
    <property type="protein sequence ID" value="OFW57925.1"/>
    <property type="molecule type" value="Genomic_DNA"/>
</dbReference>
<dbReference type="Gene3D" id="1.20.5.1930">
    <property type="match status" value="1"/>
</dbReference>
<dbReference type="InterPro" id="IPR013656">
    <property type="entry name" value="PAS_4"/>
</dbReference>
<dbReference type="NCBIfam" id="TIGR00229">
    <property type="entry name" value="sensory_box"/>
    <property type="match status" value="1"/>
</dbReference>
<gene>
    <name evidence="6" type="ORF">A2Y75_11870</name>
</gene>
<dbReference type="SMART" id="SM00091">
    <property type="entry name" value="PAS"/>
    <property type="match status" value="1"/>
</dbReference>
<dbReference type="GO" id="GO:0016020">
    <property type="term" value="C:membrane"/>
    <property type="evidence" value="ECO:0007669"/>
    <property type="project" value="InterPro"/>
</dbReference>
<evidence type="ECO:0000313" key="7">
    <source>
        <dbReference type="Proteomes" id="UP000177876"/>
    </source>
</evidence>
<organism evidence="6 7">
    <name type="scientific">Candidatus Solincola sediminis</name>
    <dbReference type="NCBI Taxonomy" id="1797199"/>
    <lineage>
        <taxon>Bacteria</taxon>
        <taxon>Bacillati</taxon>
        <taxon>Actinomycetota</taxon>
        <taxon>Candidatus Geothermincolia</taxon>
        <taxon>Candidatus Geothermincolales</taxon>
        <taxon>Candidatus Geothermincolaceae</taxon>
        <taxon>Candidatus Solincola</taxon>
    </lineage>
</organism>
<keyword evidence="1" id="KW-0808">Transferase</keyword>
<dbReference type="STRING" id="1797197.A2Y75_11870"/>
<dbReference type="PANTHER" id="PTHR24421:SF59">
    <property type="entry name" value="OXYGEN SENSOR HISTIDINE KINASE NREB"/>
    <property type="match status" value="1"/>
</dbReference>
<evidence type="ECO:0000259" key="5">
    <source>
        <dbReference type="PROSITE" id="PS50109"/>
    </source>
</evidence>
<dbReference type="Pfam" id="PF02518">
    <property type="entry name" value="HATPase_c"/>
    <property type="match status" value="1"/>
</dbReference>
<feature type="domain" description="Histidine kinase" evidence="5">
    <location>
        <begin position="215"/>
        <end position="408"/>
    </location>
</feature>
<dbReference type="InterPro" id="IPR005467">
    <property type="entry name" value="His_kinase_dom"/>
</dbReference>
<dbReference type="InterPro" id="IPR050482">
    <property type="entry name" value="Sensor_HK_TwoCompSys"/>
</dbReference>
<dbReference type="PROSITE" id="PS50109">
    <property type="entry name" value="HIS_KIN"/>
    <property type="match status" value="1"/>
</dbReference>
<dbReference type="SUPFAM" id="SSF55874">
    <property type="entry name" value="ATPase domain of HSP90 chaperone/DNA topoisomerase II/histidine kinase"/>
    <property type="match status" value="1"/>
</dbReference>
<evidence type="ECO:0000313" key="6">
    <source>
        <dbReference type="EMBL" id="OFW57925.1"/>
    </source>
</evidence>
<keyword evidence="2" id="KW-0418">Kinase</keyword>
<dbReference type="InterPro" id="IPR000014">
    <property type="entry name" value="PAS"/>
</dbReference>
<dbReference type="Gene3D" id="3.30.450.20">
    <property type="entry name" value="PAS domain"/>
    <property type="match status" value="1"/>
</dbReference>
<dbReference type="InterPro" id="IPR036890">
    <property type="entry name" value="HATPase_C_sf"/>
</dbReference>